<evidence type="ECO:0000256" key="4">
    <source>
        <dbReference type="ARBA" id="ARBA00022853"/>
    </source>
</evidence>
<dbReference type="InterPro" id="IPR001680">
    <property type="entry name" value="WD40_rpt"/>
</dbReference>
<evidence type="ECO:0000313" key="9">
    <source>
        <dbReference type="Proteomes" id="UP000242180"/>
    </source>
</evidence>
<evidence type="ECO:0000256" key="1">
    <source>
        <dbReference type="ARBA" id="ARBA00004123"/>
    </source>
</evidence>
<evidence type="ECO:0000256" key="5">
    <source>
        <dbReference type="ARBA" id="ARBA00023242"/>
    </source>
</evidence>
<dbReference type="InterPro" id="IPR036322">
    <property type="entry name" value="WD40_repeat_dom_sf"/>
</dbReference>
<dbReference type="Proteomes" id="UP000242180">
    <property type="component" value="Unassembled WGS sequence"/>
</dbReference>
<dbReference type="OrthoDB" id="427795at2759"/>
<evidence type="ECO:0000259" key="7">
    <source>
        <dbReference type="Pfam" id="PF12265"/>
    </source>
</evidence>
<name>A0A1X2HCQ7_SYNRA</name>
<keyword evidence="2 6" id="KW-0853">WD repeat</keyword>
<proteinExistence type="predicted"/>
<evidence type="ECO:0000256" key="2">
    <source>
        <dbReference type="ARBA" id="ARBA00022574"/>
    </source>
</evidence>
<feature type="domain" description="Histone-binding protein RBBP4-like N-terminal" evidence="7">
    <location>
        <begin position="19"/>
        <end position="86"/>
    </location>
</feature>
<feature type="repeat" description="WD" evidence="6">
    <location>
        <begin position="148"/>
        <end position="192"/>
    </location>
</feature>
<dbReference type="GO" id="GO:0006325">
    <property type="term" value="P:chromatin organization"/>
    <property type="evidence" value="ECO:0007669"/>
    <property type="project" value="UniProtKB-KW"/>
</dbReference>
<reference evidence="8 9" key="1">
    <citation type="submission" date="2016-07" db="EMBL/GenBank/DDBJ databases">
        <title>Pervasive Adenine N6-methylation of Active Genes in Fungi.</title>
        <authorList>
            <consortium name="DOE Joint Genome Institute"/>
            <person name="Mondo S.J."/>
            <person name="Dannebaum R.O."/>
            <person name="Kuo R.C."/>
            <person name="Labutti K."/>
            <person name="Haridas S."/>
            <person name="Kuo A."/>
            <person name="Salamov A."/>
            <person name="Ahrendt S.R."/>
            <person name="Lipzen A."/>
            <person name="Sullivan W."/>
            <person name="Andreopoulos W.B."/>
            <person name="Clum A."/>
            <person name="Lindquist E."/>
            <person name="Daum C."/>
            <person name="Ramamoorthy G.K."/>
            <person name="Gryganskyi A."/>
            <person name="Culley D."/>
            <person name="Magnuson J.K."/>
            <person name="James T.Y."/>
            <person name="O'Malley M.A."/>
            <person name="Stajich J.E."/>
            <person name="Spatafora J.W."/>
            <person name="Visel A."/>
            <person name="Grigoriev I.V."/>
        </authorList>
    </citation>
    <scope>NUCLEOTIDE SEQUENCE [LARGE SCALE GENOMIC DNA]</scope>
    <source>
        <strain evidence="8 9">NRRL 2496</strain>
    </source>
</reference>
<sequence length="395" mass="44801">MSGTEQDQPIDEAQQIQQDYAAWKKNVPELYEHMLERALTWPSLTVQWLPTTQSLDANYTGQELLIGSHTDGNDPNYLEFLMLENPPAAQPGQHFPYKWRTVQRIKHEGEANRARYQWAHPNIIATKAQSGDVNVFDRHGSEDPFLKLKGHTREGYGLEWSPHASIQNQLLSGAFDNLVCHWDIGNGATGTLEPLQRYQGHTDAVGDVSWHESNDAVFASVADDKMLFLWDTRAPSKPTQRIQAHREGINSVAFNKEQTWMLATGSADKTIGLFDIRKLQNKLHSFEMHEKEVLQVAWNPKHPSVLASSGADRQILIWNLKNIGEEQTPEDMEDGPPELMFMHCGHTSQISDLAWNPSHDWQMASAAEDNVLQVWEMNKALSDRTPPPINDTDLE</sequence>
<dbReference type="Gene3D" id="2.130.10.10">
    <property type="entry name" value="YVTN repeat-like/Quinoprotein amine dehydrogenase"/>
    <property type="match status" value="1"/>
</dbReference>
<feature type="repeat" description="WD" evidence="6">
    <location>
        <begin position="286"/>
        <end position="328"/>
    </location>
</feature>
<dbReference type="AlphaFoldDB" id="A0A1X2HCQ7"/>
<comment type="subcellular location">
    <subcellularLocation>
        <location evidence="1">Nucleus</location>
    </subcellularLocation>
</comment>
<dbReference type="Pfam" id="PF00400">
    <property type="entry name" value="WD40"/>
    <property type="match status" value="5"/>
</dbReference>
<dbReference type="InterPro" id="IPR022052">
    <property type="entry name" value="Histone-bd_RBBP4-like_N"/>
</dbReference>
<comment type="caution">
    <text evidence="8">The sequence shown here is derived from an EMBL/GenBank/DDBJ whole genome shotgun (WGS) entry which is preliminary data.</text>
</comment>
<feature type="repeat" description="WD" evidence="6">
    <location>
        <begin position="343"/>
        <end position="385"/>
    </location>
</feature>
<dbReference type="STRING" id="13706.A0A1X2HCQ7"/>
<feature type="repeat" description="WD" evidence="6">
    <location>
        <begin position="242"/>
        <end position="277"/>
    </location>
</feature>
<keyword evidence="4" id="KW-0156">Chromatin regulator</keyword>
<dbReference type="EMBL" id="MCGN01000005">
    <property type="protein sequence ID" value="ORY96552.1"/>
    <property type="molecule type" value="Genomic_DNA"/>
</dbReference>
<feature type="repeat" description="WD" evidence="6">
    <location>
        <begin position="198"/>
        <end position="240"/>
    </location>
</feature>
<dbReference type="PANTHER" id="PTHR22850">
    <property type="entry name" value="WD40 REPEAT FAMILY"/>
    <property type="match status" value="1"/>
</dbReference>
<protein>
    <submittedName>
        <fullName evidence="8">Putative histone-binding protein rbbD</fullName>
    </submittedName>
</protein>
<keyword evidence="9" id="KW-1185">Reference proteome</keyword>
<dbReference type="OMA" id="CDIRTNQ"/>
<dbReference type="CDD" id="cd00200">
    <property type="entry name" value="WD40"/>
    <property type="match status" value="1"/>
</dbReference>
<dbReference type="InterPro" id="IPR015943">
    <property type="entry name" value="WD40/YVTN_repeat-like_dom_sf"/>
</dbReference>
<dbReference type="PROSITE" id="PS50082">
    <property type="entry name" value="WD_REPEATS_2"/>
    <property type="match status" value="5"/>
</dbReference>
<evidence type="ECO:0000256" key="3">
    <source>
        <dbReference type="ARBA" id="ARBA00022737"/>
    </source>
</evidence>
<dbReference type="PROSITE" id="PS00678">
    <property type="entry name" value="WD_REPEATS_1"/>
    <property type="match status" value="2"/>
</dbReference>
<dbReference type="InterPro" id="IPR050459">
    <property type="entry name" value="WD_repeat_RBAP46/RBAP48/MSI1"/>
</dbReference>
<evidence type="ECO:0000256" key="6">
    <source>
        <dbReference type="PROSITE-ProRule" id="PRU00221"/>
    </source>
</evidence>
<dbReference type="Pfam" id="PF12265">
    <property type="entry name" value="CAF1C_H4-bd"/>
    <property type="match status" value="1"/>
</dbReference>
<keyword evidence="5" id="KW-0539">Nucleus</keyword>
<dbReference type="SUPFAM" id="SSF50978">
    <property type="entry name" value="WD40 repeat-like"/>
    <property type="match status" value="1"/>
</dbReference>
<dbReference type="GO" id="GO:0005634">
    <property type="term" value="C:nucleus"/>
    <property type="evidence" value="ECO:0007669"/>
    <property type="project" value="UniProtKB-SubCell"/>
</dbReference>
<dbReference type="PROSITE" id="PS50294">
    <property type="entry name" value="WD_REPEATS_REGION"/>
    <property type="match status" value="3"/>
</dbReference>
<gene>
    <name evidence="8" type="ORF">BCR43DRAFT_491897</name>
</gene>
<dbReference type="InterPro" id="IPR019775">
    <property type="entry name" value="WD40_repeat_CS"/>
</dbReference>
<evidence type="ECO:0000313" key="8">
    <source>
        <dbReference type="EMBL" id="ORY96552.1"/>
    </source>
</evidence>
<dbReference type="InParanoid" id="A0A1X2HCQ7"/>
<accession>A0A1X2HCQ7</accession>
<keyword evidence="3" id="KW-0677">Repeat</keyword>
<dbReference type="SMART" id="SM00320">
    <property type="entry name" value="WD40"/>
    <property type="match status" value="6"/>
</dbReference>
<organism evidence="8 9">
    <name type="scientific">Syncephalastrum racemosum</name>
    <name type="common">Filamentous fungus</name>
    <dbReference type="NCBI Taxonomy" id="13706"/>
    <lineage>
        <taxon>Eukaryota</taxon>
        <taxon>Fungi</taxon>
        <taxon>Fungi incertae sedis</taxon>
        <taxon>Mucoromycota</taxon>
        <taxon>Mucoromycotina</taxon>
        <taxon>Mucoromycetes</taxon>
        <taxon>Mucorales</taxon>
        <taxon>Syncephalastraceae</taxon>
        <taxon>Syncephalastrum</taxon>
    </lineage>
</organism>